<feature type="transmembrane region" description="Helical" evidence="2">
    <location>
        <begin position="193"/>
        <end position="213"/>
    </location>
</feature>
<feature type="transmembrane region" description="Helical" evidence="2">
    <location>
        <begin position="278"/>
        <end position="297"/>
    </location>
</feature>
<keyword evidence="2" id="KW-0472">Membrane</keyword>
<dbReference type="RefSeq" id="WP_023590253.1">
    <property type="nucleotide sequence ID" value="NZ_ASHX02000001.1"/>
</dbReference>
<sequence>MAVGAPRVTDPDDEETRHGDGPRPARSAVTAGVLALAALPLALLAAASALGWYVRPSADEWCFLPQVRDHGIAGIVEQFYATDNGRLANGLLVGLYAKFPVAGHQAYAAVSAVIMLGLLWALTALLLRRTGLRAPRGTALLAAAMTGAVFLLATPNTYKTFYWPAASVSHTLAPVLAAGVVAGVFMGTLSEEASVVALVVLGAAAVLAPWTFAPRVRRTVRIWALTGTAGVAAGTLLLVTSPGSRNRRERYDAETVSMLAPDSLLTSLKLFVRILETVLTTWTYAGAVAAGVLLGLLVRRRPAAGPAVLLPYRPLRLLAFGALAFLVSGYLCTVITYPVFGTRVLTTERTWNDYLLLYVLLLLAAGAFAGRAVRRAARPARVRYGVAAACAAVCAATVAGLAVPLYDLGGDMRARAERWDRQDRSLRERAESGARTAPYTPNSVSRMLEPFGGGGKRQWPARCVADYYHLDQVTHGHRIP</sequence>
<keyword evidence="4" id="KW-1185">Reference proteome</keyword>
<dbReference type="Proteomes" id="UP000095329">
    <property type="component" value="Unassembled WGS sequence"/>
</dbReference>
<proteinExistence type="predicted"/>
<dbReference type="Pfam" id="PF19528">
    <property type="entry name" value="DUF6056"/>
    <property type="match status" value="1"/>
</dbReference>
<dbReference type="InterPro" id="IPR045691">
    <property type="entry name" value="DUF6056"/>
</dbReference>
<evidence type="ECO:0000313" key="4">
    <source>
        <dbReference type="Proteomes" id="UP000095329"/>
    </source>
</evidence>
<evidence type="ECO:0000256" key="2">
    <source>
        <dbReference type="SAM" id="Phobius"/>
    </source>
</evidence>
<dbReference type="AlphaFoldDB" id="A0A1D3DZ54"/>
<reference evidence="3 4" key="1">
    <citation type="journal article" date="2013" name="Genome Announc.">
        <title>Genome Sequence of Streptomyces violaceusniger Strain SPC6, a Halotolerant Streptomycete That Exhibits Rapid Growth and Development.</title>
        <authorList>
            <person name="Chen X."/>
            <person name="Zhang B."/>
            <person name="Zhang W."/>
            <person name="Wu X."/>
            <person name="Zhang M."/>
            <person name="Chen T."/>
            <person name="Liu G."/>
            <person name="Dyson P."/>
        </authorList>
    </citation>
    <scope>NUCLEOTIDE SEQUENCE [LARGE SCALE GENOMIC DNA]</scope>
    <source>
        <strain evidence="3 4">SPC6</strain>
    </source>
</reference>
<evidence type="ECO:0000313" key="3">
    <source>
        <dbReference type="EMBL" id="OEJ97600.1"/>
    </source>
</evidence>
<dbReference type="EMBL" id="ASHX02000001">
    <property type="protein sequence ID" value="OEJ97600.1"/>
    <property type="molecule type" value="Genomic_DNA"/>
</dbReference>
<comment type="caution">
    <text evidence="3">The sequence shown here is derived from an EMBL/GenBank/DDBJ whole genome shotgun (WGS) entry which is preliminary data.</text>
</comment>
<keyword evidence="2" id="KW-1133">Transmembrane helix</keyword>
<name>A0A1D3DZ54_9ACTN</name>
<organism evidence="3 4">
    <name type="scientific">Streptomyces thermolilacinus SPC6</name>
    <dbReference type="NCBI Taxonomy" id="1306406"/>
    <lineage>
        <taxon>Bacteria</taxon>
        <taxon>Bacillati</taxon>
        <taxon>Actinomycetota</taxon>
        <taxon>Actinomycetes</taxon>
        <taxon>Kitasatosporales</taxon>
        <taxon>Streptomycetaceae</taxon>
        <taxon>Streptomyces</taxon>
    </lineage>
</organism>
<evidence type="ECO:0000256" key="1">
    <source>
        <dbReference type="SAM" id="MobiDB-lite"/>
    </source>
</evidence>
<keyword evidence="2" id="KW-0812">Transmembrane</keyword>
<feature type="transmembrane region" description="Helical" evidence="2">
    <location>
        <begin position="355"/>
        <end position="373"/>
    </location>
</feature>
<feature type="transmembrane region" description="Helical" evidence="2">
    <location>
        <begin position="385"/>
        <end position="406"/>
    </location>
</feature>
<feature type="transmembrane region" description="Helical" evidence="2">
    <location>
        <begin position="219"/>
        <end position="239"/>
    </location>
</feature>
<feature type="compositionally biased region" description="Basic and acidic residues" evidence="1">
    <location>
        <begin position="423"/>
        <end position="432"/>
    </location>
</feature>
<feature type="region of interest" description="Disordered" evidence="1">
    <location>
        <begin position="423"/>
        <end position="446"/>
    </location>
</feature>
<gene>
    <name evidence="3" type="ORF">J116_027240</name>
</gene>
<feature type="transmembrane region" description="Helical" evidence="2">
    <location>
        <begin position="33"/>
        <end position="54"/>
    </location>
</feature>
<dbReference type="eggNOG" id="ENOG502ZANA">
    <property type="taxonomic scope" value="Bacteria"/>
</dbReference>
<feature type="transmembrane region" description="Helical" evidence="2">
    <location>
        <begin position="139"/>
        <end position="155"/>
    </location>
</feature>
<protein>
    <submittedName>
        <fullName evidence="3">Uncharacterized protein</fullName>
    </submittedName>
</protein>
<feature type="transmembrane region" description="Helical" evidence="2">
    <location>
        <begin position="317"/>
        <end position="340"/>
    </location>
</feature>
<accession>A0A1D3DZ54</accession>
<feature type="region of interest" description="Disordered" evidence="1">
    <location>
        <begin position="1"/>
        <end position="25"/>
    </location>
</feature>
<feature type="transmembrane region" description="Helical" evidence="2">
    <location>
        <begin position="106"/>
        <end position="127"/>
    </location>
</feature>